<proteinExistence type="predicted"/>
<dbReference type="SUPFAM" id="SSF52540">
    <property type="entry name" value="P-loop containing nucleoside triphosphate hydrolases"/>
    <property type="match status" value="1"/>
</dbReference>
<evidence type="ECO:0000256" key="2">
    <source>
        <dbReference type="ARBA" id="ARBA00022475"/>
    </source>
</evidence>
<protein>
    <submittedName>
        <fullName evidence="6">ABC transporter ATP-binding protein</fullName>
    </submittedName>
</protein>
<dbReference type="PROSITE" id="PS50893">
    <property type="entry name" value="ABC_TRANSPORTER_2"/>
    <property type="match status" value="1"/>
</dbReference>
<keyword evidence="2" id="KW-0472">Membrane</keyword>
<evidence type="ECO:0000256" key="4">
    <source>
        <dbReference type="ARBA" id="ARBA00022840"/>
    </source>
</evidence>
<dbReference type="InterPro" id="IPR027417">
    <property type="entry name" value="P-loop_NTPase"/>
</dbReference>
<dbReference type="PROSITE" id="PS00211">
    <property type="entry name" value="ABC_TRANSPORTER_1"/>
    <property type="match status" value="1"/>
</dbReference>
<dbReference type="InterPro" id="IPR050763">
    <property type="entry name" value="ABC_transporter_ATP-binding"/>
</dbReference>
<comment type="caution">
    <text evidence="6">The sequence shown here is derived from an EMBL/GenBank/DDBJ whole genome shotgun (WGS) entry which is preliminary data.</text>
</comment>
<keyword evidence="3" id="KW-0547">Nucleotide-binding</keyword>
<keyword evidence="2" id="KW-1003">Cell membrane</keyword>
<organism evidence="6 7">
    <name type="scientific">Massilia glaciei</name>
    <dbReference type="NCBI Taxonomy" id="1524097"/>
    <lineage>
        <taxon>Bacteria</taxon>
        <taxon>Pseudomonadati</taxon>
        <taxon>Pseudomonadota</taxon>
        <taxon>Betaproteobacteria</taxon>
        <taxon>Burkholderiales</taxon>
        <taxon>Oxalobacteraceae</taxon>
        <taxon>Telluria group</taxon>
        <taxon>Massilia</taxon>
    </lineage>
</organism>
<dbReference type="GO" id="GO:0016887">
    <property type="term" value="F:ATP hydrolysis activity"/>
    <property type="evidence" value="ECO:0007669"/>
    <property type="project" value="InterPro"/>
</dbReference>
<dbReference type="Proteomes" id="UP000241421">
    <property type="component" value="Unassembled WGS sequence"/>
</dbReference>
<name>A0A2U2HJ29_9BURK</name>
<dbReference type="InterPro" id="IPR017871">
    <property type="entry name" value="ABC_transporter-like_CS"/>
</dbReference>
<evidence type="ECO:0000256" key="3">
    <source>
        <dbReference type="ARBA" id="ARBA00022741"/>
    </source>
</evidence>
<dbReference type="SMART" id="SM00382">
    <property type="entry name" value="AAA"/>
    <property type="match status" value="1"/>
</dbReference>
<dbReference type="PANTHER" id="PTHR42711">
    <property type="entry name" value="ABC TRANSPORTER ATP-BINDING PROTEIN"/>
    <property type="match status" value="1"/>
</dbReference>
<feature type="domain" description="ABC transporter" evidence="5">
    <location>
        <begin position="12"/>
        <end position="235"/>
    </location>
</feature>
<dbReference type="GO" id="GO:0005524">
    <property type="term" value="F:ATP binding"/>
    <property type="evidence" value="ECO:0007669"/>
    <property type="project" value="UniProtKB-KW"/>
</dbReference>
<dbReference type="Gene3D" id="3.40.50.300">
    <property type="entry name" value="P-loop containing nucleotide triphosphate hydrolases"/>
    <property type="match status" value="1"/>
</dbReference>
<dbReference type="InterPro" id="IPR003593">
    <property type="entry name" value="AAA+_ATPase"/>
</dbReference>
<reference evidence="6 7" key="1">
    <citation type="submission" date="2018-04" db="EMBL/GenBank/DDBJ databases">
        <title>Massilia violaceinigra sp. nov., a novel purple-pigmented bacterium isolated from Tianshan glacier, Xinjiang, China.</title>
        <authorList>
            <person name="Wang H."/>
        </authorList>
    </citation>
    <scope>NUCLEOTIDE SEQUENCE [LARGE SCALE GENOMIC DNA]</scope>
    <source>
        <strain evidence="6 7">B448-2</strain>
    </source>
</reference>
<keyword evidence="4 6" id="KW-0067">ATP-binding</keyword>
<dbReference type="EMBL" id="PXWF02000241">
    <property type="protein sequence ID" value="PWF46712.1"/>
    <property type="molecule type" value="Genomic_DNA"/>
</dbReference>
<dbReference type="OrthoDB" id="9804819at2"/>
<dbReference type="Pfam" id="PF00005">
    <property type="entry name" value="ABC_tran"/>
    <property type="match status" value="1"/>
</dbReference>
<evidence type="ECO:0000259" key="5">
    <source>
        <dbReference type="PROSITE" id="PS50893"/>
    </source>
</evidence>
<dbReference type="CDD" id="cd03230">
    <property type="entry name" value="ABC_DR_subfamily_A"/>
    <property type="match status" value="1"/>
</dbReference>
<dbReference type="PANTHER" id="PTHR42711:SF17">
    <property type="entry name" value="ABC TRANSPORTER ATP-BINDING PROTEIN"/>
    <property type="match status" value="1"/>
</dbReference>
<keyword evidence="7" id="KW-1185">Reference proteome</keyword>
<dbReference type="RefSeq" id="WP_106758269.1">
    <property type="nucleotide sequence ID" value="NZ_PXWF02000241.1"/>
</dbReference>
<keyword evidence="1" id="KW-0813">Transport</keyword>
<evidence type="ECO:0000313" key="7">
    <source>
        <dbReference type="Proteomes" id="UP000241421"/>
    </source>
</evidence>
<gene>
    <name evidence="6" type="ORF">C7C56_015450</name>
</gene>
<dbReference type="InterPro" id="IPR003439">
    <property type="entry name" value="ABC_transporter-like_ATP-bd"/>
</dbReference>
<sequence length="302" mass="33511">MRDSQNIKETLARLENVSKCYGKLRALDSLSLSVNAGEMLALLGPNGAGKTTAVSLLLNLIEADSGRVSLFDQNPKELSARQRIGVMLQSAELPETLRVSELIALTQSYYQKKRAVAEICEMAGVADLLPRFYGKLSGGQQRRVQFALAICAKVDILFLDEPTVGLDIEAREAMWQCLRKLVAEGCAIVLTTHYLEEAEALADRVMVIAHGSVIAEGSVESIRSRVSLRRIRCVSQIEIEKIKQWPGIESASHDGQYLMIQTQDAELVTRRLLNEDETLQQLEIKRAGLAEAFLELTREQVK</sequence>
<evidence type="ECO:0000256" key="1">
    <source>
        <dbReference type="ARBA" id="ARBA00022448"/>
    </source>
</evidence>
<dbReference type="AlphaFoldDB" id="A0A2U2HJ29"/>
<evidence type="ECO:0000313" key="6">
    <source>
        <dbReference type="EMBL" id="PWF46712.1"/>
    </source>
</evidence>
<accession>A0A2U2HJ29</accession>